<dbReference type="Gene3D" id="2.10.70.100">
    <property type="match status" value="1"/>
</dbReference>
<name>A0A8S9SVL5_9CYAN</name>
<dbReference type="SUPFAM" id="SSF55874">
    <property type="entry name" value="ATPase domain of HSP90 chaperone/DNA topoisomerase II/histidine kinase"/>
    <property type="match status" value="1"/>
</dbReference>
<dbReference type="CDD" id="cd00082">
    <property type="entry name" value="HisKA"/>
    <property type="match status" value="1"/>
</dbReference>
<reference evidence="24" key="1">
    <citation type="journal article" date="2015" name="Genome Announc.">
        <title>Draft Genome Sequence of Tolypothrix boutellei Strain VB521301.</title>
        <authorList>
            <person name="Chandrababunaidu M.M."/>
            <person name="Singh D."/>
            <person name="Sen D."/>
            <person name="Bhan S."/>
            <person name="Das S."/>
            <person name="Gupta A."/>
            <person name="Adhikary S.P."/>
            <person name="Tripathy S."/>
        </authorList>
    </citation>
    <scope>NUCLEOTIDE SEQUENCE</scope>
    <source>
        <strain evidence="24">VB521301</strain>
    </source>
</reference>
<protein>
    <recommendedName>
        <fullName evidence="17">Circadian input-output histidine kinase CikA</fullName>
        <ecNumber evidence="4">2.7.13.3</ecNumber>
    </recommendedName>
</protein>
<feature type="domain" description="PAC" evidence="23">
    <location>
        <begin position="327"/>
        <end position="382"/>
    </location>
</feature>
<feature type="domain" description="PAS" evidence="22">
    <location>
        <begin position="250"/>
        <end position="322"/>
    </location>
</feature>
<dbReference type="InterPro" id="IPR005467">
    <property type="entry name" value="His_kinase_dom"/>
</dbReference>
<dbReference type="SMART" id="SM00091">
    <property type="entry name" value="PAS"/>
    <property type="match status" value="3"/>
</dbReference>
<dbReference type="Gene3D" id="1.10.287.130">
    <property type="match status" value="1"/>
</dbReference>
<dbReference type="PROSITE" id="PS50110">
    <property type="entry name" value="RESPONSE_REGULATORY"/>
    <property type="match status" value="1"/>
</dbReference>
<dbReference type="Gene3D" id="3.30.450.20">
    <property type="entry name" value="PAS domain"/>
    <property type="match status" value="3"/>
</dbReference>
<dbReference type="Gene3D" id="1.20.120.620">
    <property type="entry name" value="Backbone structure of the membrane domain of e. Coli histidine kinase receptor kdpd"/>
    <property type="match status" value="1"/>
</dbReference>
<organism evidence="24 25">
    <name type="scientific">Tolypothrix bouteillei VB521301</name>
    <dbReference type="NCBI Taxonomy" id="1479485"/>
    <lineage>
        <taxon>Bacteria</taxon>
        <taxon>Bacillati</taxon>
        <taxon>Cyanobacteriota</taxon>
        <taxon>Cyanophyceae</taxon>
        <taxon>Nostocales</taxon>
        <taxon>Tolypothrichaceae</taxon>
        <taxon>Tolypothrix</taxon>
    </lineage>
</organism>
<dbReference type="InterPro" id="IPR003594">
    <property type="entry name" value="HATPase_dom"/>
</dbReference>
<dbReference type="PROSITE" id="PS50109">
    <property type="entry name" value="HIS_KIN"/>
    <property type="match status" value="1"/>
</dbReference>
<dbReference type="EC" id="2.7.13.3" evidence="4"/>
<comment type="caution">
    <text evidence="24">The sequence shown here is derived from an EMBL/GenBank/DDBJ whole genome shotgun (WGS) entry which is preliminary data.</text>
</comment>
<dbReference type="InterPro" id="IPR013656">
    <property type="entry name" value="PAS_4"/>
</dbReference>
<evidence type="ECO:0000256" key="14">
    <source>
        <dbReference type="ARBA" id="ARBA00022989"/>
    </source>
</evidence>
<evidence type="ECO:0000256" key="16">
    <source>
        <dbReference type="ARBA" id="ARBA00023136"/>
    </source>
</evidence>
<keyword evidence="10" id="KW-0677">Repeat</keyword>
<dbReference type="InterPro" id="IPR038318">
    <property type="entry name" value="KdpD_sf"/>
</dbReference>
<dbReference type="SMART" id="SM00388">
    <property type="entry name" value="HisKA"/>
    <property type="match status" value="1"/>
</dbReference>
<feature type="domain" description="Histidine kinase" evidence="20">
    <location>
        <begin position="533"/>
        <end position="751"/>
    </location>
</feature>
<dbReference type="Pfam" id="PF00512">
    <property type="entry name" value="HisKA"/>
    <property type="match status" value="1"/>
</dbReference>
<dbReference type="InterPro" id="IPR000014">
    <property type="entry name" value="PAS"/>
</dbReference>
<keyword evidence="9 19" id="KW-0812">Transmembrane</keyword>
<evidence type="ECO:0000256" key="6">
    <source>
        <dbReference type="ARBA" id="ARBA00022519"/>
    </source>
</evidence>
<gene>
    <name evidence="24" type="ORF">DA73_0400039920</name>
</gene>
<evidence type="ECO:0000256" key="15">
    <source>
        <dbReference type="ARBA" id="ARBA00023012"/>
    </source>
</evidence>
<dbReference type="PROSITE" id="PS50112">
    <property type="entry name" value="PAS"/>
    <property type="match status" value="3"/>
</dbReference>
<keyword evidence="5" id="KW-1003">Cell membrane</keyword>
<dbReference type="OrthoDB" id="499174at2"/>
<evidence type="ECO:0000256" key="3">
    <source>
        <dbReference type="ARBA" id="ARBA00006402"/>
    </source>
</evidence>
<dbReference type="InterPro" id="IPR004358">
    <property type="entry name" value="Sig_transdc_His_kin-like_C"/>
</dbReference>
<evidence type="ECO:0000256" key="10">
    <source>
        <dbReference type="ARBA" id="ARBA00022737"/>
    </source>
</evidence>
<dbReference type="AlphaFoldDB" id="A0A8S9SVL5"/>
<feature type="modified residue" description="4-aspartylphosphate" evidence="18">
    <location>
        <position position="825"/>
    </location>
</feature>
<dbReference type="CDD" id="cd16922">
    <property type="entry name" value="HATPase_EvgS-ArcB-TorS-like"/>
    <property type="match status" value="1"/>
</dbReference>
<feature type="domain" description="PAC" evidence="23">
    <location>
        <begin position="456"/>
        <end position="508"/>
    </location>
</feature>
<evidence type="ECO:0000256" key="13">
    <source>
        <dbReference type="ARBA" id="ARBA00022840"/>
    </source>
</evidence>
<dbReference type="NCBIfam" id="TIGR00229">
    <property type="entry name" value="sensory_box"/>
    <property type="match status" value="3"/>
</dbReference>
<dbReference type="Pfam" id="PF02518">
    <property type="entry name" value="HATPase_c"/>
    <property type="match status" value="1"/>
</dbReference>
<evidence type="ECO:0000256" key="4">
    <source>
        <dbReference type="ARBA" id="ARBA00012438"/>
    </source>
</evidence>
<keyword evidence="7 18" id="KW-0597">Phosphoprotein</keyword>
<dbReference type="InterPro" id="IPR003661">
    <property type="entry name" value="HisK_dim/P_dom"/>
</dbReference>
<dbReference type="SMART" id="SM00086">
    <property type="entry name" value="PAC"/>
    <property type="match status" value="2"/>
</dbReference>
<dbReference type="PROSITE" id="PS50113">
    <property type="entry name" value="PAC"/>
    <property type="match status" value="2"/>
</dbReference>
<comment type="catalytic activity">
    <reaction evidence="1">
        <text>ATP + protein L-histidine = ADP + protein N-phospho-L-histidine.</text>
        <dbReference type="EC" id="2.7.13.3"/>
    </reaction>
</comment>
<keyword evidence="13" id="KW-0067">ATP-binding</keyword>
<dbReference type="InterPro" id="IPR013655">
    <property type="entry name" value="PAS_fold_3"/>
</dbReference>
<dbReference type="Gene3D" id="3.40.50.2300">
    <property type="match status" value="1"/>
</dbReference>
<dbReference type="PANTHER" id="PTHR43547">
    <property type="entry name" value="TWO-COMPONENT HISTIDINE KINASE"/>
    <property type="match status" value="1"/>
</dbReference>
<evidence type="ECO:0000259" key="23">
    <source>
        <dbReference type="PROSITE" id="PS50113"/>
    </source>
</evidence>
<evidence type="ECO:0000259" key="20">
    <source>
        <dbReference type="PROSITE" id="PS50109"/>
    </source>
</evidence>
<feature type="domain" description="Response regulatory" evidence="21">
    <location>
        <begin position="776"/>
        <end position="894"/>
    </location>
</feature>
<evidence type="ECO:0000256" key="5">
    <source>
        <dbReference type="ARBA" id="ARBA00022475"/>
    </source>
</evidence>
<dbReference type="InterPro" id="IPR036097">
    <property type="entry name" value="HisK_dim/P_sf"/>
</dbReference>
<evidence type="ECO:0000256" key="11">
    <source>
        <dbReference type="ARBA" id="ARBA00022741"/>
    </source>
</evidence>
<dbReference type="SUPFAM" id="SSF55785">
    <property type="entry name" value="PYP-like sensor domain (PAS domain)"/>
    <property type="match status" value="3"/>
</dbReference>
<evidence type="ECO:0000256" key="17">
    <source>
        <dbReference type="ARBA" id="ARBA00074306"/>
    </source>
</evidence>
<comment type="subcellular location">
    <subcellularLocation>
        <location evidence="2">Cell inner membrane</location>
        <topology evidence="2">Multi-pass membrane protein</topology>
    </subcellularLocation>
</comment>
<evidence type="ECO:0000256" key="18">
    <source>
        <dbReference type="PROSITE-ProRule" id="PRU00169"/>
    </source>
</evidence>
<evidence type="ECO:0000256" key="1">
    <source>
        <dbReference type="ARBA" id="ARBA00000085"/>
    </source>
</evidence>
<dbReference type="Proteomes" id="UP000029738">
    <property type="component" value="Unassembled WGS sequence"/>
</dbReference>
<dbReference type="FunFam" id="3.30.565.10:FF:000010">
    <property type="entry name" value="Sensor histidine kinase RcsC"/>
    <property type="match status" value="1"/>
</dbReference>
<dbReference type="PANTHER" id="PTHR43547:SF2">
    <property type="entry name" value="HYBRID SIGNAL TRANSDUCTION HISTIDINE KINASE C"/>
    <property type="match status" value="1"/>
</dbReference>
<accession>A0A8S9SVL5</accession>
<dbReference type="InterPro" id="IPR000700">
    <property type="entry name" value="PAS-assoc_C"/>
</dbReference>
<evidence type="ECO:0000256" key="12">
    <source>
        <dbReference type="ARBA" id="ARBA00022777"/>
    </source>
</evidence>
<dbReference type="RefSeq" id="WP_082051785.1">
    <property type="nucleotide sequence ID" value="NZ_JHEG04000002.1"/>
</dbReference>
<dbReference type="GO" id="GO:0005886">
    <property type="term" value="C:plasma membrane"/>
    <property type="evidence" value="ECO:0007669"/>
    <property type="project" value="UniProtKB-SubCell"/>
</dbReference>
<sequence length="901" mass="101114">MTVTVRKENYMPSRLLPYGVAILAATVALLLTQLLLPLLNPLIFPLFFAAVAASAWYGGMKPGLLALAVSVGDCLYFLMEPLYSFTITSANQLVQLFAFSLVSFFIALLCTQLRMANQKTKATLQALREANLRITRTLESTKDAFVAIDRNWLIVYQNAEAERINSKPRTEVIGKIYWEEWYVLVGTNVERQYRRAMAKQIPVHFEHHFYQPPTYNLWLEIDAYPHEDGLDIFFRDITHRKQAEEALRESEKHIQLAIKVARLGTWRYDTDTNLVELDERMREIWGEPKDAVTIPLPRVMERIHPDDRTRVTTAIATALDPALSGEYEIDYRILWDDGSERWVSANGQVEFEEDGGARRAVGFIGTALDITDRKQIEATLRQSEERYRYLAESIPQLVWTANSDGTLTDINQRWSDFTGLTLAQVQTCGWEAIIHPDDVPTLSQNWAAAQHAGTNYRAEGRMRRADGAYRWYLHQAVPLKNQQGQVIKWFGTATDIETQKQLDQQRQWLLEQEQAARAEAETANRIKDEFLAVLSHELRSPLNPILGWSQLLLSGKLDATKTTQALQTIERNAKLQVQLIEDLLDVSRILRGKLSLEMVPVNLVLTIAAAIETVRLAAQAKSIQIDTVLELKSAQVLGDSARLQQVIWNLLSNAVKFTSPGGRVEIRLERINWEAQITVSDTGKGIHPDFLPHVFEYFRQADATTTRKFGGLGLGLAIVRQLVELHGGTVRAESPGEGLGATFTVTLPLLNEDKSIKQADNSSLLVHEALPLSGKQVLVVDDEADSRELIAFILEQRGAIVTEVASALQALQVIAKIQPNVLVSDIGMPDMDGYMLMRHIRAMPSEQISQIKAIALTAYAGEIDRQQALTVGFQYHIAKPVDPEQLVGAIVNLLKSDSADG</sequence>
<evidence type="ECO:0000256" key="7">
    <source>
        <dbReference type="ARBA" id="ARBA00022553"/>
    </source>
</evidence>
<dbReference type="Pfam" id="PF08448">
    <property type="entry name" value="PAS_4"/>
    <property type="match status" value="1"/>
</dbReference>
<evidence type="ECO:0000256" key="8">
    <source>
        <dbReference type="ARBA" id="ARBA00022679"/>
    </source>
</evidence>
<evidence type="ECO:0000259" key="22">
    <source>
        <dbReference type="PROSITE" id="PS50112"/>
    </source>
</evidence>
<dbReference type="CDD" id="cd17580">
    <property type="entry name" value="REC_2_DhkD-like"/>
    <property type="match status" value="1"/>
</dbReference>
<feature type="transmembrane region" description="Helical" evidence="19">
    <location>
        <begin position="42"/>
        <end position="58"/>
    </location>
</feature>
<evidence type="ECO:0000256" key="2">
    <source>
        <dbReference type="ARBA" id="ARBA00004429"/>
    </source>
</evidence>
<dbReference type="SUPFAM" id="SSF47384">
    <property type="entry name" value="Homodimeric domain of signal transducing histidine kinase"/>
    <property type="match status" value="1"/>
</dbReference>
<dbReference type="InterPro" id="IPR035965">
    <property type="entry name" value="PAS-like_dom_sf"/>
</dbReference>
<dbReference type="Pfam" id="PF08447">
    <property type="entry name" value="PAS_3"/>
    <property type="match status" value="2"/>
</dbReference>
<evidence type="ECO:0000256" key="19">
    <source>
        <dbReference type="SAM" id="Phobius"/>
    </source>
</evidence>
<evidence type="ECO:0000313" key="25">
    <source>
        <dbReference type="Proteomes" id="UP000029738"/>
    </source>
</evidence>
<dbReference type="Gene3D" id="3.30.565.10">
    <property type="entry name" value="Histidine kinase-like ATPase, C-terminal domain"/>
    <property type="match status" value="1"/>
</dbReference>
<evidence type="ECO:0000313" key="24">
    <source>
        <dbReference type="EMBL" id="KAF3883877.1"/>
    </source>
</evidence>
<keyword evidence="16 19" id="KW-0472">Membrane</keyword>
<feature type="transmembrane region" description="Helical" evidence="19">
    <location>
        <begin position="65"/>
        <end position="87"/>
    </location>
</feature>
<dbReference type="SMART" id="SM00448">
    <property type="entry name" value="REC"/>
    <property type="match status" value="1"/>
</dbReference>
<feature type="domain" description="PAS" evidence="22">
    <location>
        <begin position="130"/>
        <end position="175"/>
    </location>
</feature>
<dbReference type="Pfam" id="PF13493">
    <property type="entry name" value="DUF4118"/>
    <property type="match status" value="1"/>
</dbReference>
<dbReference type="FunFam" id="3.30.450.20:FF:000099">
    <property type="entry name" value="Sensory box sensor histidine kinase"/>
    <property type="match status" value="1"/>
</dbReference>
<dbReference type="InterPro" id="IPR001610">
    <property type="entry name" value="PAC"/>
</dbReference>
<dbReference type="PRINTS" id="PR00344">
    <property type="entry name" value="BCTRLSENSOR"/>
</dbReference>
<keyword evidence="25" id="KW-1185">Reference proteome</keyword>
<feature type="transmembrane region" description="Helical" evidence="19">
    <location>
        <begin position="93"/>
        <end position="111"/>
    </location>
</feature>
<reference evidence="24" key="2">
    <citation type="submission" date="2019-11" db="EMBL/GenBank/DDBJ databases">
        <title>Improved Assembly of Tolypothrix boutellei genome.</title>
        <authorList>
            <person name="Sarangi A.N."/>
            <person name="Mukherjee M."/>
            <person name="Ghosh S."/>
            <person name="Singh D."/>
            <person name="Das A."/>
            <person name="Kant S."/>
            <person name="Prusty A."/>
            <person name="Tripathy S."/>
        </authorList>
    </citation>
    <scope>NUCLEOTIDE SEQUENCE</scope>
    <source>
        <strain evidence="24">VB521301</strain>
    </source>
</reference>
<dbReference type="FunFam" id="1.10.287.130:FF:000004">
    <property type="entry name" value="Ethylene receptor 1"/>
    <property type="match status" value="1"/>
</dbReference>
<dbReference type="InterPro" id="IPR036890">
    <property type="entry name" value="HATPase_C_sf"/>
</dbReference>
<dbReference type="InterPro" id="IPR011006">
    <property type="entry name" value="CheY-like_superfamily"/>
</dbReference>
<dbReference type="Pfam" id="PF00072">
    <property type="entry name" value="Response_reg"/>
    <property type="match status" value="1"/>
</dbReference>
<keyword evidence="12" id="KW-0418">Kinase</keyword>
<keyword evidence="14 19" id="KW-1133">Transmembrane helix</keyword>
<feature type="domain" description="PAS" evidence="22">
    <location>
        <begin position="383"/>
        <end position="444"/>
    </location>
</feature>
<keyword evidence="6" id="KW-0997">Cell inner membrane</keyword>
<keyword evidence="15" id="KW-0902">Two-component regulatory system</keyword>
<keyword evidence="8" id="KW-0808">Transferase</keyword>
<dbReference type="SUPFAM" id="SSF52172">
    <property type="entry name" value="CheY-like"/>
    <property type="match status" value="1"/>
</dbReference>
<dbReference type="GO" id="GO:0000155">
    <property type="term" value="F:phosphorelay sensor kinase activity"/>
    <property type="evidence" value="ECO:0007669"/>
    <property type="project" value="InterPro"/>
</dbReference>
<dbReference type="SMART" id="SM00387">
    <property type="entry name" value="HATPase_c"/>
    <property type="match status" value="1"/>
</dbReference>
<proteinExistence type="inferred from homology"/>
<dbReference type="EMBL" id="JHEG04000002">
    <property type="protein sequence ID" value="KAF3883877.1"/>
    <property type="molecule type" value="Genomic_DNA"/>
</dbReference>
<comment type="similarity">
    <text evidence="3">In the N-terminal section; belongs to the phytochrome family.</text>
</comment>
<dbReference type="InterPro" id="IPR001789">
    <property type="entry name" value="Sig_transdc_resp-reg_receiver"/>
</dbReference>
<dbReference type="FunFam" id="2.10.70.100:FF:000001">
    <property type="entry name" value="Sensory transduction histidine kinase"/>
    <property type="match status" value="1"/>
</dbReference>
<dbReference type="GO" id="GO:0005524">
    <property type="term" value="F:ATP binding"/>
    <property type="evidence" value="ECO:0007669"/>
    <property type="project" value="UniProtKB-KW"/>
</dbReference>
<feature type="transmembrane region" description="Helical" evidence="19">
    <location>
        <begin position="15"/>
        <end position="36"/>
    </location>
</feature>
<dbReference type="CDD" id="cd00130">
    <property type="entry name" value="PAS"/>
    <property type="match status" value="3"/>
</dbReference>
<keyword evidence="11" id="KW-0547">Nucleotide-binding</keyword>
<evidence type="ECO:0000259" key="21">
    <source>
        <dbReference type="PROSITE" id="PS50110"/>
    </source>
</evidence>
<dbReference type="InterPro" id="IPR025201">
    <property type="entry name" value="KdpD_TM"/>
</dbReference>
<evidence type="ECO:0000256" key="9">
    <source>
        <dbReference type="ARBA" id="ARBA00022692"/>
    </source>
</evidence>